<evidence type="ECO:0000313" key="4">
    <source>
        <dbReference type="Proteomes" id="UP001275436"/>
    </source>
</evidence>
<reference evidence="3 4" key="1">
    <citation type="submission" date="2023-02" db="EMBL/GenBank/DDBJ databases">
        <title>Oceanobacillus kimchii IFOP_LL358 isolated form Alexandrium catenella lab strain.</title>
        <authorList>
            <person name="Gajardo G."/>
            <person name="Ueki S."/>
            <person name="Maruyama F."/>
        </authorList>
    </citation>
    <scope>NUCLEOTIDE SEQUENCE [LARGE SCALE GENOMIC DNA]</scope>
    <source>
        <strain evidence="3 4">IFOP_LL358</strain>
    </source>
</reference>
<organism evidence="3 4">
    <name type="scientific">Oceanobacillus kimchii</name>
    <dbReference type="NCBI Taxonomy" id="746691"/>
    <lineage>
        <taxon>Bacteria</taxon>
        <taxon>Bacillati</taxon>
        <taxon>Bacillota</taxon>
        <taxon>Bacilli</taxon>
        <taxon>Bacillales</taxon>
        <taxon>Bacillaceae</taxon>
        <taxon>Oceanobacillus</taxon>
    </lineage>
</organism>
<sequence length="258" mass="28014">MKVKGLKKKIIAGVFATSVVISSGVVFASTPAGEGLRDWYNGLFNESVASIESEVESMTTERFSELESEYAQVKSDAAIDIDLSRELSTGQSLEEIISAKLDHIEGIDAEKAAILESIGYEYYNVFLDAYLEIDRLASEGEAFATNDLTNYTSDLGDEAVTQLTTDLTTAKENAVQELEEAIRAAQEELAAEVSSHETATTENLSNWLGWTIDDLRASVTTLLDELVTEQEAIIVAKAQELEDDAKAALDAVVEGINQ</sequence>
<accession>A0ABQ5TKM5</accession>
<feature type="chain" id="PRO_5046338989" evidence="2">
    <location>
        <begin position="29"/>
        <end position="258"/>
    </location>
</feature>
<feature type="signal peptide" evidence="2">
    <location>
        <begin position="1"/>
        <end position="28"/>
    </location>
</feature>
<feature type="coiled-coil region" evidence="1">
    <location>
        <begin position="168"/>
        <end position="195"/>
    </location>
</feature>
<evidence type="ECO:0000256" key="1">
    <source>
        <dbReference type="SAM" id="Coils"/>
    </source>
</evidence>
<evidence type="ECO:0000256" key="2">
    <source>
        <dbReference type="SAM" id="SignalP"/>
    </source>
</evidence>
<keyword evidence="2" id="KW-0732">Signal</keyword>
<dbReference type="RefSeq" id="WP_017797923.1">
    <property type="nucleotide sequence ID" value="NZ_BSKO01000001.1"/>
</dbReference>
<protein>
    <submittedName>
        <fullName evidence="3">Uncharacterized protein</fullName>
    </submittedName>
</protein>
<evidence type="ECO:0000313" key="3">
    <source>
        <dbReference type="EMBL" id="GLO67398.1"/>
    </source>
</evidence>
<gene>
    <name evidence="3" type="ORF">MACH08_31820</name>
</gene>
<dbReference type="EMBL" id="BSKO01000001">
    <property type="protein sequence ID" value="GLO67398.1"/>
    <property type="molecule type" value="Genomic_DNA"/>
</dbReference>
<keyword evidence="1" id="KW-0175">Coiled coil</keyword>
<comment type="caution">
    <text evidence="3">The sequence shown here is derived from an EMBL/GenBank/DDBJ whole genome shotgun (WGS) entry which is preliminary data.</text>
</comment>
<proteinExistence type="predicted"/>
<dbReference type="Proteomes" id="UP001275436">
    <property type="component" value="Unassembled WGS sequence"/>
</dbReference>
<name>A0ABQ5TKM5_9BACI</name>
<keyword evidence="4" id="KW-1185">Reference proteome</keyword>